<keyword evidence="3" id="KW-1185">Reference proteome</keyword>
<accession>A0ABV5ZX48</accession>
<dbReference type="RefSeq" id="WP_377852187.1">
    <property type="nucleotide sequence ID" value="NZ_JBHLZU010000010.1"/>
</dbReference>
<keyword evidence="1" id="KW-0472">Membrane</keyword>
<dbReference type="Proteomes" id="UP001589693">
    <property type="component" value="Unassembled WGS sequence"/>
</dbReference>
<proteinExistence type="predicted"/>
<evidence type="ECO:0000256" key="1">
    <source>
        <dbReference type="SAM" id="Phobius"/>
    </source>
</evidence>
<feature type="transmembrane region" description="Helical" evidence="1">
    <location>
        <begin position="5"/>
        <end position="23"/>
    </location>
</feature>
<reference evidence="2 3" key="1">
    <citation type="submission" date="2024-09" db="EMBL/GenBank/DDBJ databases">
        <authorList>
            <person name="Sun Q."/>
            <person name="Mori K."/>
        </authorList>
    </citation>
    <scope>NUCLEOTIDE SEQUENCE [LARGE SCALE GENOMIC DNA]</scope>
    <source>
        <strain evidence="2 3">TBRC 7907</strain>
    </source>
</reference>
<evidence type="ECO:0000313" key="2">
    <source>
        <dbReference type="EMBL" id="MFB9904980.1"/>
    </source>
</evidence>
<gene>
    <name evidence="2" type="ORF">ACFFQA_13645</name>
</gene>
<protein>
    <submittedName>
        <fullName evidence="2">Uncharacterized protein</fullName>
    </submittedName>
</protein>
<comment type="caution">
    <text evidence="2">The sequence shown here is derived from an EMBL/GenBank/DDBJ whole genome shotgun (WGS) entry which is preliminary data.</text>
</comment>
<keyword evidence="1" id="KW-0812">Transmembrane</keyword>
<feature type="transmembrane region" description="Helical" evidence="1">
    <location>
        <begin position="29"/>
        <end position="46"/>
    </location>
</feature>
<keyword evidence="1" id="KW-1133">Transmembrane helix</keyword>
<name>A0ABV5ZX48_9PSEU</name>
<sequence>MSTRLLWIINIVLVAAVLVLIALGYSMAATGAALVSVVFSAFIGNLDKKRKRAAFVAEHGSVEQIKSTEDLSRFREVRDRTGRVHAVREVRRTYPGMELTEAVQLVDDL</sequence>
<evidence type="ECO:0000313" key="3">
    <source>
        <dbReference type="Proteomes" id="UP001589693"/>
    </source>
</evidence>
<organism evidence="2 3">
    <name type="scientific">Allokutzneria oryzae</name>
    <dbReference type="NCBI Taxonomy" id="1378989"/>
    <lineage>
        <taxon>Bacteria</taxon>
        <taxon>Bacillati</taxon>
        <taxon>Actinomycetota</taxon>
        <taxon>Actinomycetes</taxon>
        <taxon>Pseudonocardiales</taxon>
        <taxon>Pseudonocardiaceae</taxon>
        <taxon>Allokutzneria</taxon>
    </lineage>
</organism>
<dbReference type="EMBL" id="JBHLZU010000010">
    <property type="protein sequence ID" value="MFB9904980.1"/>
    <property type="molecule type" value="Genomic_DNA"/>
</dbReference>